<evidence type="ECO:0000259" key="12">
    <source>
        <dbReference type="Pfam" id="PF01966"/>
    </source>
</evidence>
<comment type="caution">
    <text evidence="14">The sequence shown here is derived from an EMBL/GenBank/DDBJ whole genome shotgun (WGS) entry which is preliminary data.</text>
</comment>
<dbReference type="SUPFAM" id="SSF81891">
    <property type="entry name" value="Poly A polymerase C-terminal region-like"/>
    <property type="match status" value="1"/>
</dbReference>
<dbReference type="Pfam" id="PF12627">
    <property type="entry name" value="PolyA_pol_RNAbd"/>
    <property type="match status" value="1"/>
</dbReference>
<keyword evidence="7" id="KW-0692">RNA repair</keyword>
<accession>A0A0W8E2K2</accession>
<organism evidence="14">
    <name type="scientific">hydrocarbon metagenome</name>
    <dbReference type="NCBI Taxonomy" id="938273"/>
    <lineage>
        <taxon>unclassified sequences</taxon>
        <taxon>metagenomes</taxon>
        <taxon>ecological metagenomes</taxon>
    </lineage>
</organism>
<dbReference type="GO" id="GO:0008033">
    <property type="term" value="P:tRNA processing"/>
    <property type="evidence" value="ECO:0007669"/>
    <property type="project" value="UniProtKB-KW"/>
</dbReference>
<feature type="domain" description="Poly A polymerase head" evidence="11">
    <location>
        <begin position="16"/>
        <end position="136"/>
    </location>
</feature>
<dbReference type="GO" id="GO:0042245">
    <property type="term" value="P:RNA repair"/>
    <property type="evidence" value="ECO:0007669"/>
    <property type="project" value="UniProtKB-KW"/>
</dbReference>
<dbReference type="SUPFAM" id="SSF81301">
    <property type="entry name" value="Nucleotidyltransferase"/>
    <property type="match status" value="1"/>
</dbReference>
<keyword evidence="6" id="KW-0547">Nucleotide-binding</keyword>
<dbReference type="InterPro" id="IPR050124">
    <property type="entry name" value="tRNA_CCA-adding_enzyme"/>
</dbReference>
<comment type="cofactor">
    <cofactor evidence="1">
        <name>Mg(2+)</name>
        <dbReference type="ChEBI" id="CHEBI:18420"/>
    </cofactor>
</comment>
<dbReference type="EMBL" id="LNQE01001914">
    <property type="protein sequence ID" value="KUG02697.1"/>
    <property type="molecule type" value="Genomic_DNA"/>
</dbReference>
<evidence type="ECO:0000256" key="4">
    <source>
        <dbReference type="ARBA" id="ARBA00022695"/>
    </source>
</evidence>
<dbReference type="InterPro" id="IPR006674">
    <property type="entry name" value="HD_domain"/>
</dbReference>
<evidence type="ECO:0000256" key="1">
    <source>
        <dbReference type="ARBA" id="ARBA00001946"/>
    </source>
</evidence>
<feature type="domain" description="tRNA nucleotidyltransferase/poly(A) polymerase RNA and SrmB- binding" evidence="13">
    <location>
        <begin position="162"/>
        <end position="220"/>
    </location>
</feature>
<evidence type="ECO:0000256" key="5">
    <source>
        <dbReference type="ARBA" id="ARBA00022723"/>
    </source>
</evidence>
<dbReference type="CDD" id="cd05398">
    <property type="entry name" value="NT_ClassII-CCAase"/>
    <property type="match status" value="1"/>
</dbReference>
<evidence type="ECO:0000256" key="7">
    <source>
        <dbReference type="ARBA" id="ARBA00022800"/>
    </source>
</evidence>
<dbReference type="InterPro" id="IPR002646">
    <property type="entry name" value="PolA_pol_head_dom"/>
</dbReference>
<evidence type="ECO:0000256" key="8">
    <source>
        <dbReference type="ARBA" id="ARBA00022840"/>
    </source>
</evidence>
<keyword evidence="8" id="KW-0067">ATP-binding</keyword>
<dbReference type="InterPro" id="IPR003607">
    <property type="entry name" value="HD/PDEase_dom"/>
</dbReference>
<dbReference type="Gene3D" id="3.30.460.10">
    <property type="entry name" value="Beta Polymerase, domain 2"/>
    <property type="match status" value="1"/>
</dbReference>
<dbReference type="AlphaFoldDB" id="A0A0W8E2K2"/>
<dbReference type="GO" id="GO:0005524">
    <property type="term" value="F:ATP binding"/>
    <property type="evidence" value="ECO:0007669"/>
    <property type="project" value="UniProtKB-KW"/>
</dbReference>
<keyword evidence="10" id="KW-0694">RNA-binding</keyword>
<dbReference type="GO" id="GO:0003723">
    <property type="term" value="F:RNA binding"/>
    <property type="evidence" value="ECO:0007669"/>
    <property type="project" value="UniProtKB-KW"/>
</dbReference>
<dbReference type="InterPro" id="IPR006675">
    <property type="entry name" value="HDIG_dom"/>
</dbReference>
<evidence type="ECO:0000259" key="13">
    <source>
        <dbReference type="Pfam" id="PF12627"/>
    </source>
</evidence>
<evidence type="ECO:0000256" key="10">
    <source>
        <dbReference type="ARBA" id="ARBA00022884"/>
    </source>
</evidence>
<keyword evidence="9" id="KW-0460">Magnesium</keyword>
<dbReference type="GO" id="GO:0046872">
    <property type="term" value="F:metal ion binding"/>
    <property type="evidence" value="ECO:0007669"/>
    <property type="project" value="UniProtKB-KW"/>
</dbReference>
<feature type="domain" description="HD" evidence="12">
    <location>
        <begin position="237"/>
        <end position="332"/>
    </location>
</feature>
<dbReference type="PANTHER" id="PTHR47545:SF1">
    <property type="entry name" value="MULTIFUNCTIONAL CCA PROTEIN"/>
    <property type="match status" value="1"/>
</dbReference>
<evidence type="ECO:0000256" key="2">
    <source>
        <dbReference type="ARBA" id="ARBA00022679"/>
    </source>
</evidence>
<proteinExistence type="predicted"/>
<protein>
    <submittedName>
        <fullName evidence="14">Trna nucleotidyltransferase</fullName>
        <ecNumber evidence="14">2.7.7.72</ecNumber>
    </submittedName>
</protein>
<gene>
    <name evidence="14" type="ORF">ASZ90_019922</name>
</gene>
<reference evidence="14" key="1">
    <citation type="journal article" date="2015" name="Proc. Natl. Acad. Sci. U.S.A.">
        <title>Networks of energetic and metabolic interactions define dynamics in microbial communities.</title>
        <authorList>
            <person name="Embree M."/>
            <person name="Liu J.K."/>
            <person name="Al-Bassam M.M."/>
            <person name="Zengler K."/>
        </authorList>
    </citation>
    <scope>NUCLEOTIDE SEQUENCE</scope>
</reference>
<evidence type="ECO:0000259" key="11">
    <source>
        <dbReference type="Pfam" id="PF01743"/>
    </source>
</evidence>
<evidence type="ECO:0000256" key="6">
    <source>
        <dbReference type="ARBA" id="ARBA00022741"/>
    </source>
</evidence>
<dbReference type="PANTHER" id="PTHR47545">
    <property type="entry name" value="MULTIFUNCTIONAL CCA PROTEIN"/>
    <property type="match status" value="1"/>
</dbReference>
<keyword evidence="5" id="KW-0479">Metal-binding</keyword>
<keyword evidence="2 14" id="KW-0808">Transferase</keyword>
<dbReference type="EC" id="2.7.7.72" evidence="14"/>
<dbReference type="Gene3D" id="1.10.3090.10">
    <property type="entry name" value="cca-adding enzyme, domain 2"/>
    <property type="match status" value="1"/>
</dbReference>
<keyword evidence="3" id="KW-0819">tRNA processing</keyword>
<dbReference type="GO" id="GO:0004810">
    <property type="term" value="F:CCA tRNA nucleotidyltransferase activity"/>
    <property type="evidence" value="ECO:0007669"/>
    <property type="project" value="UniProtKB-EC"/>
</dbReference>
<dbReference type="CDD" id="cd00077">
    <property type="entry name" value="HDc"/>
    <property type="match status" value="1"/>
</dbReference>
<name>A0A0W8E2K2_9ZZZZ</name>
<dbReference type="Pfam" id="PF01966">
    <property type="entry name" value="HD"/>
    <property type="match status" value="1"/>
</dbReference>
<dbReference type="InterPro" id="IPR043519">
    <property type="entry name" value="NT_sf"/>
</dbReference>
<dbReference type="InterPro" id="IPR032828">
    <property type="entry name" value="PolyA_RNA-bd"/>
</dbReference>
<dbReference type="Pfam" id="PF01743">
    <property type="entry name" value="PolyA_pol"/>
    <property type="match status" value="1"/>
</dbReference>
<evidence type="ECO:0000256" key="9">
    <source>
        <dbReference type="ARBA" id="ARBA00022842"/>
    </source>
</evidence>
<evidence type="ECO:0000256" key="3">
    <source>
        <dbReference type="ARBA" id="ARBA00022694"/>
    </source>
</evidence>
<dbReference type="NCBIfam" id="TIGR00277">
    <property type="entry name" value="HDIG"/>
    <property type="match status" value="1"/>
</dbReference>
<keyword evidence="4 14" id="KW-0548">Nucleotidyltransferase</keyword>
<sequence length="445" mass="50818">MLKEIAEAIASKGGRAYYVGGYVRDQLLGIENKDIDVEVLGISAEELIDVLSEFGKVELFGKSFEVFKVGKIDADFCLPRCSYGDHALDQCNPNISTEQACKRRDFTINAMMQDILSEEIIDCYGGKADLSLGMIRHVDDESFVEDPLRVYRAFQFAARFSFRIADETCKLMKNIDLSGIPRERIYEEFRKLLLEPKNPSIGFRYMQQMGILDTMHPLLAQMVGCLQEPRHHPEGDVWNHTLLVLDQAAGLKKHASNQETFMWAALLHDIGKPCVTNINEHGYSAYGHDHKGEELAREFLQGLTGNKELQKETAVLVREHMKPLLFYKDQKHISNGALRRLARRVNIHDILLLAEADHKGRDGEYGIERFEAIRDWFTEKIASLKLDEIVEPCIQGRDLINMGYKTGPHFGEVLRYALELQLDGLPTEEIYLKVKSYMLERGFDN</sequence>
<evidence type="ECO:0000313" key="14">
    <source>
        <dbReference type="EMBL" id="KUG02697.1"/>
    </source>
</evidence>